<reference evidence="1" key="1">
    <citation type="submission" date="2023-02" db="EMBL/GenBank/DDBJ databases">
        <title>Kitasatospora phosalacinea NBRC 14627.</title>
        <authorList>
            <person name="Ichikawa N."/>
            <person name="Sato H."/>
            <person name="Tonouchi N."/>
        </authorList>
    </citation>
    <scope>NUCLEOTIDE SEQUENCE</scope>
    <source>
        <strain evidence="1">NBRC 14627</strain>
    </source>
</reference>
<dbReference type="EMBL" id="BSSA01000001">
    <property type="protein sequence ID" value="GLW67818.1"/>
    <property type="molecule type" value="Genomic_DNA"/>
</dbReference>
<sequence length="389" mass="42636">MRVADFASWEREFPLRYVLVRDVGDEQDWEAVELLARCVDVEGLYVPREHPDRTVLVLEGCPADSPLAVMAAGPGGRQLGDLMLEVLGRNDDWPPHVFALFDISTVAMRPTAGAPGLVDLVLGTRLRDDWEYGRPRPPAQPYFEVRSTDQRITAPLTHCGSIGGLYDRYPLPQPVQLIGCEPSPALLDGLAPSGGGNDGWGQLVGLDRFGGVLRTENFPLLITEARPSVLGGALLDLTFADGSPDRPTPDCRRVRDLWFEGPPSEPGGWVGFDTSGRDEWLGLCRPTSLSAAPHGSDEHHLDGRHATDVPGLHLALGEAFLGPGLSLGFDLHWLHEHLDGGARRTLVWHDAETARRSLAWRVVRTDPLRSYFDAVLEILAERGVKVVLD</sequence>
<protein>
    <submittedName>
        <fullName evidence="1">Uncharacterized protein</fullName>
    </submittedName>
</protein>
<comment type="caution">
    <text evidence="1">The sequence shown here is derived from an EMBL/GenBank/DDBJ whole genome shotgun (WGS) entry which is preliminary data.</text>
</comment>
<dbReference type="AlphaFoldDB" id="A0A9W6UZ25"/>
<dbReference type="Proteomes" id="UP001165041">
    <property type="component" value="Unassembled WGS sequence"/>
</dbReference>
<organism evidence="1 2">
    <name type="scientific">Kitasatospora phosalacinea</name>
    <dbReference type="NCBI Taxonomy" id="2065"/>
    <lineage>
        <taxon>Bacteria</taxon>
        <taxon>Bacillati</taxon>
        <taxon>Actinomycetota</taxon>
        <taxon>Actinomycetes</taxon>
        <taxon>Kitasatosporales</taxon>
        <taxon>Streptomycetaceae</taxon>
        <taxon>Kitasatospora</taxon>
    </lineage>
</organism>
<gene>
    <name evidence="1" type="ORF">Kpho02_01170</name>
</gene>
<name>A0A9W6UZ25_9ACTN</name>
<evidence type="ECO:0000313" key="2">
    <source>
        <dbReference type="Proteomes" id="UP001165041"/>
    </source>
</evidence>
<evidence type="ECO:0000313" key="1">
    <source>
        <dbReference type="EMBL" id="GLW67818.1"/>
    </source>
</evidence>
<proteinExistence type="predicted"/>
<accession>A0A9W6UZ25</accession>